<accession>A0A7R9NWM2</accession>
<sequence>MYLHLREKTQEKQPQTSPLLANMRDALDTGAGIPTLPSSLAAHATGIQRTPSLIWALDSKEFPHLAIPCQPAMS</sequence>
<evidence type="ECO:0000313" key="1">
    <source>
        <dbReference type="EMBL" id="CAD7458956.1"/>
    </source>
</evidence>
<dbReference type="EMBL" id="OE002573">
    <property type="protein sequence ID" value="CAD7458956.1"/>
    <property type="molecule type" value="Genomic_DNA"/>
</dbReference>
<organism evidence="1">
    <name type="scientific">Timema tahoe</name>
    <dbReference type="NCBI Taxonomy" id="61484"/>
    <lineage>
        <taxon>Eukaryota</taxon>
        <taxon>Metazoa</taxon>
        <taxon>Ecdysozoa</taxon>
        <taxon>Arthropoda</taxon>
        <taxon>Hexapoda</taxon>
        <taxon>Insecta</taxon>
        <taxon>Pterygota</taxon>
        <taxon>Neoptera</taxon>
        <taxon>Polyneoptera</taxon>
        <taxon>Phasmatodea</taxon>
        <taxon>Timematodea</taxon>
        <taxon>Timematoidea</taxon>
        <taxon>Timematidae</taxon>
        <taxon>Timema</taxon>
    </lineage>
</organism>
<name>A0A7R9NWM2_9NEOP</name>
<dbReference type="AlphaFoldDB" id="A0A7R9NWM2"/>
<reference evidence="1" key="1">
    <citation type="submission" date="2020-11" db="EMBL/GenBank/DDBJ databases">
        <authorList>
            <person name="Tran Van P."/>
        </authorList>
    </citation>
    <scope>NUCLEOTIDE SEQUENCE</scope>
</reference>
<protein>
    <submittedName>
        <fullName evidence="1">Uncharacterized protein</fullName>
    </submittedName>
</protein>
<gene>
    <name evidence="1" type="ORF">TTEB3V08_LOCUS6927</name>
</gene>
<proteinExistence type="predicted"/>